<protein>
    <recommendedName>
        <fullName evidence="4">TonB periplasmic protein</fullName>
    </recommendedName>
</protein>
<keyword evidence="1" id="KW-0812">Transmembrane</keyword>
<evidence type="ECO:0000256" key="1">
    <source>
        <dbReference type="SAM" id="Phobius"/>
    </source>
</evidence>
<dbReference type="AlphaFoldDB" id="A0AB33IGD2"/>
<name>A0AB33IGD2_ACEAC</name>
<dbReference type="RefSeq" id="WP_232092248.1">
    <property type="nucleotide sequence ID" value="NZ_AP023410.1"/>
</dbReference>
<accession>A0AB33IGD2</accession>
<dbReference type="Proteomes" id="UP000516424">
    <property type="component" value="Chromosome"/>
</dbReference>
<evidence type="ECO:0008006" key="4">
    <source>
        <dbReference type="Google" id="ProtNLM"/>
    </source>
</evidence>
<keyword evidence="1" id="KW-0472">Membrane</keyword>
<keyword evidence="3" id="KW-1185">Reference proteome</keyword>
<gene>
    <name evidence="2" type="ORF">EMQ_2210</name>
</gene>
<organism evidence="2 3">
    <name type="scientific">Acetobacter aceti NBRC 14818</name>
    <dbReference type="NCBI Taxonomy" id="887700"/>
    <lineage>
        <taxon>Bacteria</taxon>
        <taxon>Pseudomonadati</taxon>
        <taxon>Pseudomonadota</taxon>
        <taxon>Alphaproteobacteria</taxon>
        <taxon>Acetobacterales</taxon>
        <taxon>Acetobacteraceae</taxon>
        <taxon>Acetobacter</taxon>
        <taxon>Acetobacter subgen. Acetobacter</taxon>
    </lineage>
</organism>
<feature type="transmembrane region" description="Helical" evidence="1">
    <location>
        <begin position="35"/>
        <end position="52"/>
    </location>
</feature>
<evidence type="ECO:0000313" key="3">
    <source>
        <dbReference type="Proteomes" id="UP000516424"/>
    </source>
</evidence>
<proteinExistence type="predicted"/>
<reference evidence="2 3" key="1">
    <citation type="journal article" date="2011" name="Microbiology">
        <title>Transcriptome response to different carbon sources in Acetobacter aceti.</title>
        <authorList>
            <person name="Sakurai K."/>
            <person name="Arai H."/>
            <person name="Ishii M."/>
            <person name="Igarashi Y."/>
        </authorList>
    </citation>
    <scope>NUCLEOTIDE SEQUENCE [LARGE SCALE GENOMIC DNA]</scope>
    <source>
        <strain evidence="2 3">NBRC 14818</strain>
    </source>
</reference>
<keyword evidence="1" id="KW-1133">Transmembrane helix</keyword>
<dbReference type="EMBL" id="AP023410">
    <property type="protein sequence ID" value="BCK76604.1"/>
    <property type="molecule type" value="Genomic_DNA"/>
</dbReference>
<evidence type="ECO:0000313" key="2">
    <source>
        <dbReference type="EMBL" id="BCK76604.1"/>
    </source>
</evidence>
<sequence>MERIDGLAAERMKRALLSVPVPGMPQRPRQRGGKVGVLLCLLVIYAAGLFYMTRPGKIMVPPVEKHISIRILPWRMVIPNVPLPPPVLEQPPVVQIPPPHLPKTRNIHRNRH</sequence>